<accession>A0A8D5JPZ0</accession>
<dbReference type="Proteomes" id="UP000826725">
    <property type="component" value="Chromosome"/>
</dbReference>
<reference evidence="1" key="1">
    <citation type="submission" date="2020-09" db="EMBL/GenBank/DDBJ databases">
        <title>Desulfogranum mesoprofundum gen. nov., sp. nov., a novel mesophilic, sulfate-reducing chemolithoautotroph isolated from a deep-sea hydrothermal vent chimney in the Suiyo Seamount.</title>
        <authorList>
            <person name="Hashimoto Y."/>
            <person name="Nakagawa S."/>
        </authorList>
    </citation>
    <scope>NUCLEOTIDE SEQUENCE</scope>
    <source>
        <strain evidence="1">KT2</strain>
    </source>
</reference>
<evidence type="ECO:0000313" key="2">
    <source>
        <dbReference type="Proteomes" id="UP000826725"/>
    </source>
</evidence>
<dbReference type="KEGG" id="dbk:DGMP_01590"/>
<protein>
    <submittedName>
        <fullName evidence="1">Uncharacterized protein</fullName>
    </submittedName>
</protein>
<keyword evidence="2" id="KW-1185">Reference proteome</keyword>
<gene>
    <name evidence="1" type="ORF">DGMP_01590</name>
</gene>
<dbReference type="EMBL" id="AP024086">
    <property type="protein sequence ID" value="BCL59466.1"/>
    <property type="molecule type" value="Genomic_DNA"/>
</dbReference>
<proteinExistence type="predicted"/>
<sequence length="86" mass="9719">MKEIAIINEAENQLIELEQAVSAGNYSALSQLLLQQALSLHLVGNEFLQKAEKYEKLYAKKAYLDVAFRAYGQSLKSMRAVRELSK</sequence>
<name>A0A8D5JPZ0_9BACT</name>
<evidence type="ECO:0000313" key="1">
    <source>
        <dbReference type="EMBL" id="BCL59466.1"/>
    </source>
</evidence>
<dbReference type="RefSeq" id="WP_228855696.1">
    <property type="nucleotide sequence ID" value="NZ_AP024086.1"/>
</dbReference>
<dbReference type="AlphaFoldDB" id="A0A8D5JPZ0"/>
<organism evidence="1 2">
    <name type="scientific">Desulfomarina profundi</name>
    <dbReference type="NCBI Taxonomy" id="2772557"/>
    <lineage>
        <taxon>Bacteria</taxon>
        <taxon>Pseudomonadati</taxon>
        <taxon>Thermodesulfobacteriota</taxon>
        <taxon>Desulfobulbia</taxon>
        <taxon>Desulfobulbales</taxon>
        <taxon>Desulfobulbaceae</taxon>
        <taxon>Desulfomarina</taxon>
    </lineage>
</organism>